<name>A0A368FEG1_ANCCA</name>
<feature type="non-terminal residue" evidence="1">
    <location>
        <position position="1"/>
    </location>
</feature>
<dbReference type="OrthoDB" id="5874077at2759"/>
<proteinExistence type="predicted"/>
<reference evidence="1 2" key="1">
    <citation type="submission" date="2014-10" db="EMBL/GenBank/DDBJ databases">
        <title>Draft genome of the hookworm Ancylostoma caninum.</title>
        <authorList>
            <person name="Mitreva M."/>
        </authorList>
    </citation>
    <scope>NUCLEOTIDE SEQUENCE [LARGE SCALE GENOMIC DNA]</scope>
    <source>
        <strain evidence="1 2">Baltimore</strain>
    </source>
</reference>
<evidence type="ECO:0000313" key="1">
    <source>
        <dbReference type="EMBL" id="RCN28567.1"/>
    </source>
</evidence>
<dbReference type="AlphaFoldDB" id="A0A368FEG1"/>
<comment type="caution">
    <text evidence="1">The sequence shown here is derived from an EMBL/GenBank/DDBJ whole genome shotgun (WGS) entry which is preliminary data.</text>
</comment>
<protein>
    <submittedName>
        <fullName evidence="1">Uncharacterized protein</fullName>
    </submittedName>
</protein>
<gene>
    <name evidence="1" type="ORF">ANCCAN_25689</name>
</gene>
<accession>A0A368FEG1</accession>
<dbReference type="Proteomes" id="UP000252519">
    <property type="component" value="Unassembled WGS sequence"/>
</dbReference>
<organism evidence="1 2">
    <name type="scientific">Ancylostoma caninum</name>
    <name type="common">Dog hookworm</name>
    <dbReference type="NCBI Taxonomy" id="29170"/>
    <lineage>
        <taxon>Eukaryota</taxon>
        <taxon>Metazoa</taxon>
        <taxon>Ecdysozoa</taxon>
        <taxon>Nematoda</taxon>
        <taxon>Chromadorea</taxon>
        <taxon>Rhabditida</taxon>
        <taxon>Rhabditina</taxon>
        <taxon>Rhabditomorpha</taxon>
        <taxon>Strongyloidea</taxon>
        <taxon>Ancylostomatidae</taxon>
        <taxon>Ancylostomatinae</taxon>
        <taxon>Ancylostoma</taxon>
    </lineage>
</organism>
<keyword evidence="2" id="KW-1185">Reference proteome</keyword>
<sequence length="98" mass="11134">FGEDIIGLRHDELKAGVVVNPEQSGSLGETTEQRVAVLTQLTKDRLSYRKELFRALQMALRDVRSYGYDVGRGRWIPNNRKCKRARLEASNPDSGEDE</sequence>
<dbReference type="EMBL" id="JOJR01002493">
    <property type="protein sequence ID" value="RCN28567.1"/>
    <property type="molecule type" value="Genomic_DNA"/>
</dbReference>
<evidence type="ECO:0000313" key="2">
    <source>
        <dbReference type="Proteomes" id="UP000252519"/>
    </source>
</evidence>